<name>A0A024HG25_PSEKB</name>
<keyword evidence="1" id="KW-0472">Membrane</keyword>
<sequence>MSERDNYPRVSDETLVAFIDGELDFAQAREIELKLAEDAELAQRFDLLCQGDRGLAEAFDQLLQQAPMERLGAGLAALPPAEPAPRGIGRRGLALAAAACLVLGMALDHLLLGGLAAQHDESSSWRQRVADYMSLYTVQTLDHLPGDLDTRQAQLNAVGARLDLALPAPALDLDGASLRRAQILEYDGVPIAQLTYLDERYGPMALCITRGDGQPAALEQERREGMNLVYWKDARHAYLLIGHSPAQALQSMAAGLRERLGTGGGA</sequence>
<keyword evidence="2" id="KW-1185">Reference proteome</keyword>
<reference evidence="1 2" key="2">
    <citation type="submission" date="2014-05" db="EMBL/GenBank/DDBJ databases">
        <title>Genome sequence of the 3-chlorobenzoate degrading bacterium Pseudomonas knackmussii B13 shows multiple evidence for horizontal gene transfer.</title>
        <authorList>
            <person name="Miyazaki R."/>
            <person name="Bertelli C."/>
            <person name="Falquet L."/>
            <person name="Robinson-Rechavi M."/>
            <person name="Gharib W."/>
            <person name="Roy S."/>
            <person name="Van der Meer J.R."/>
        </authorList>
    </citation>
    <scope>NUCLEOTIDE SEQUENCE [LARGE SCALE GENOMIC DNA]</scope>
    <source>
        <strain evidence="1 2">B13</strain>
    </source>
</reference>
<evidence type="ECO:0000313" key="2">
    <source>
        <dbReference type="Proteomes" id="UP000025241"/>
    </source>
</evidence>
<gene>
    <name evidence="1" type="ORF">PKB_2499</name>
</gene>
<evidence type="ECO:0000313" key="1">
    <source>
        <dbReference type="EMBL" id="CDF83846.1"/>
    </source>
</evidence>
<dbReference type="Proteomes" id="UP000025241">
    <property type="component" value="Chromosome I"/>
</dbReference>
<organism evidence="1 2">
    <name type="scientific">Pseudomonas knackmussii (strain DSM 6978 / CCUG 54928 / LMG 23759 / B13)</name>
    <dbReference type="NCBI Taxonomy" id="1301098"/>
    <lineage>
        <taxon>Bacteria</taxon>
        <taxon>Pseudomonadati</taxon>
        <taxon>Pseudomonadota</taxon>
        <taxon>Gammaproteobacteria</taxon>
        <taxon>Pseudomonadales</taxon>
        <taxon>Pseudomonadaceae</taxon>
        <taxon>Pseudomonas</taxon>
    </lineage>
</organism>
<protein>
    <submittedName>
        <fullName evidence="1">Putative transmembrane transcriptional regulator (Anti-sigma factor)</fullName>
    </submittedName>
</protein>
<dbReference type="eggNOG" id="COG5662">
    <property type="taxonomic scope" value="Bacteria"/>
</dbReference>
<dbReference type="HOGENOM" id="CLU_093129_0_0_6"/>
<dbReference type="STRING" id="1301098.PKB_2499"/>
<dbReference type="RefSeq" id="WP_043252102.1">
    <property type="nucleotide sequence ID" value="NZ_HG322950.1"/>
</dbReference>
<dbReference type="OrthoDB" id="7006010at2"/>
<proteinExistence type="predicted"/>
<keyword evidence="1" id="KW-0812">Transmembrane</keyword>
<dbReference type="KEGG" id="pkc:PKB_2499"/>
<dbReference type="AlphaFoldDB" id="A0A024HG25"/>
<accession>A0A024HG25</accession>
<dbReference type="EMBL" id="HG322950">
    <property type="protein sequence ID" value="CDF83846.1"/>
    <property type="molecule type" value="Genomic_DNA"/>
</dbReference>
<dbReference type="PATRIC" id="fig|1301098.3.peg.2504"/>
<reference evidence="1 2" key="1">
    <citation type="submission" date="2013-03" db="EMBL/GenBank/DDBJ databases">
        <authorList>
            <person name="Linke B."/>
        </authorList>
    </citation>
    <scope>NUCLEOTIDE SEQUENCE [LARGE SCALE GENOMIC DNA]</scope>
    <source>
        <strain evidence="1 2">B13</strain>
    </source>
</reference>